<evidence type="ECO:0000313" key="4">
    <source>
        <dbReference type="Proteomes" id="UP000188181"/>
    </source>
</evidence>
<dbReference type="OrthoDB" id="9771406at2"/>
<dbReference type="Proteomes" id="UP000188181">
    <property type="component" value="Chromosome"/>
</dbReference>
<protein>
    <recommendedName>
        <fullName evidence="2">Ice-binding protein C-terminal domain-containing protein</fullName>
    </recommendedName>
</protein>
<name>A0A1Q2MIX8_9BACT</name>
<keyword evidence="4" id="KW-1185">Reference proteome</keyword>
<dbReference type="AlphaFoldDB" id="A0A1Q2MIX8"/>
<evidence type="ECO:0000259" key="2">
    <source>
        <dbReference type="Pfam" id="PF07589"/>
    </source>
</evidence>
<proteinExistence type="predicted"/>
<feature type="domain" description="Ice-binding protein C-terminal" evidence="2">
    <location>
        <begin position="157"/>
        <end position="176"/>
    </location>
</feature>
<dbReference type="EMBL" id="CP019646">
    <property type="protein sequence ID" value="AQQ72518.1"/>
    <property type="molecule type" value="Genomic_DNA"/>
</dbReference>
<feature type="chain" id="PRO_5013156948" description="Ice-binding protein C-terminal domain-containing protein" evidence="1">
    <location>
        <begin position="23"/>
        <end position="178"/>
    </location>
</feature>
<evidence type="ECO:0000256" key="1">
    <source>
        <dbReference type="SAM" id="SignalP"/>
    </source>
</evidence>
<gene>
    <name evidence="3" type="ORF">SMSP2_02904</name>
</gene>
<keyword evidence="1" id="KW-0732">Signal</keyword>
<feature type="signal peptide" evidence="1">
    <location>
        <begin position="1"/>
        <end position="22"/>
    </location>
</feature>
<organism evidence="3 4">
    <name type="scientific">Limihaloglobus sulfuriphilus</name>
    <dbReference type="NCBI Taxonomy" id="1851148"/>
    <lineage>
        <taxon>Bacteria</taxon>
        <taxon>Pseudomonadati</taxon>
        <taxon>Planctomycetota</taxon>
        <taxon>Phycisphaerae</taxon>
        <taxon>Sedimentisphaerales</taxon>
        <taxon>Sedimentisphaeraceae</taxon>
        <taxon>Limihaloglobus</taxon>
    </lineage>
</organism>
<sequence length="178" mass="19327" precursor="true">MENLKFFTIAVCVFIAVTSASAAVLSFTFEPADGDPVANPGNEVSAVDYPYLYNYTLAWQNLESIDSPVNDFHLRWPTYYGGNLQIIPPENWTISEFTYNGPNCEANPSGEFTNVAGSLGGFKIYGKLPYLESGVAWLTKDGNQVGSETEVMLPALPEPATICLFALGAAAVIRRKNA</sequence>
<reference evidence="4" key="1">
    <citation type="submission" date="2017-02" db="EMBL/GenBank/DDBJ databases">
        <title>Comparative genomics and description of representatives of a novel lineage of planctomycetes thriving in anoxic sediments.</title>
        <authorList>
            <person name="Spring S."/>
            <person name="Bunk B."/>
            <person name="Sproer C."/>
        </authorList>
    </citation>
    <scope>NUCLEOTIDE SEQUENCE [LARGE SCALE GENOMIC DNA]</scope>
    <source>
        <strain evidence="4">SM-Chi-D1</strain>
    </source>
</reference>
<accession>A0A1Q2MIX8</accession>
<dbReference type="RefSeq" id="WP_146684700.1">
    <property type="nucleotide sequence ID" value="NZ_CP019646.1"/>
</dbReference>
<evidence type="ECO:0000313" key="3">
    <source>
        <dbReference type="EMBL" id="AQQ72518.1"/>
    </source>
</evidence>
<dbReference type="InterPro" id="IPR013424">
    <property type="entry name" value="Ice-binding_C"/>
</dbReference>
<dbReference type="KEGG" id="pbas:SMSP2_02904"/>
<dbReference type="Pfam" id="PF07589">
    <property type="entry name" value="PEP-CTERM"/>
    <property type="match status" value="1"/>
</dbReference>